<sequence length="178" mass="18964">MIKKIKDKLLALLKNKDKRNRLFIAGAALGVVLILISDLDFSSAPAEKSVETGDYAQYVSSLNEELTDIISSIEGVGECSVMITLKSSKESVYAENSDSSNTESSNSQNNEYVIYNSENGDSPLLLKEEMPQVAGVAVVCAGGDSEAVREKVTNCVCALFSISSGRVSVAKLETKGGN</sequence>
<organism evidence="2 3">
    <name type="scientific">Candidatus Eubacterium faecipullorum</name>
    <dbReference type="NCBI Taxonomy" id="2838571"/>
    <lineage>
        <taxon>Bacteria</taxon>
        <taxon>Bacillati</taxon>
        <taxon>Bacillota</taxon>
        <taxon>Clostridia</taxon>
        <taxon>Eubacteriales</taxon>
        <taxon>Eubacteriaceae</taxon>
        <taxon>Eubacterium</taxon>
    </lineage>
</organism>
<accession>A0A9D1RE25</accession>
<dbReference type="AlphaFoldDB" id="A0A9D1RE25"/>
<protein>
    <recommendedName>
        <fullName evidence="4">Stage III sporulation protein AG</fullName>
    </recommendedName>
</protein>
<evidence type="ECO:0000313" key="3">
    <source>
        <dbReference type="Proteomes" id="UP000824205"/>
    </source>
</evidence>
<reference evidence="2" key="1">
    <citation type="journal article" date="2021" name="PeerJ">
        <title>Extensive microbial diversity within the chicken gut microbiome revealed by metagenomics and culture.</title>
        <authorList>
            <person name="Gilroy R."/>
            <person name="Ravi A."/>
            <person name="Getino M."/>
            <person name="Pursley I."/>
            <person name="Horton D.L."/>
            <person name="Alikhan N.F."/>
            <person name="Baker D."/>
            <person name="Gharbi K."/>
            <person name="Hall N."/>
            <person name="Watson M."/>
            <person name="Adriaenssens E.M."/>
            <person name="Foster-Nyarko E."/>
            <person name="Jarju S."/>
            <person name="Secka A."/>
            <person name="Antonio M."/>
            <person name="Oren A."/>
            <person name="Chaudhuri R.R."/>
            <person name="La Ragione R."/>
            <person name="Hildebrand F."/>
            <person name="Pallen M.J."/>
        </authorList>
    </citation>
    <scope>NUCLEOTIDE SEQUENCE</scope>
    <source>
        <strain evidence="2">421</strain>
    </source>
</reference>
<dbReference type="Proteomes" id="UP000824205">
    <property type="component" value="Unassembled WGS sequence"/>
</dbReference>
<keyword evidence="1" id="KW-0812">Transmembrane</keyword>
<keyword evidence="1" id="KW-0472">Membrane</keyword>
<comment type="caution">
    <text evidence="2">The sequence shown here is derived from an EMBL/GenBank/DDBJ whole genome shotgun (WGS) entry which is preliminary data.</text>
</comment>
<evidence type="ECO:0000313" key="2">
    <source>
        <dbReference type="EMBL" id="HIW85343.1"/>
    </source>
</evidence>
<keyword evidence="1" id="KW-1133">Transmembrane helix</keyword>
<proteinExistence type="predicted"/>
<gene>
    <name evidence="2" type="ORF">IAA48_02515</name>
</gene>
<evidence type="ECO:0008006" key="4">
    <source>
        <dbReference type="Google" id="ProtNLM"/>
    </source>
</evidence>
<evidence type="ECO:0000256" key="1">
    <source>
        <dbReference type="SAM" id="Phobius"/>
    </source>
</evidence>
<name>A0A9D1RE25_9FIRM</name>
<dbReference type="EMBL" id="DXGE01000011">
    <property type="protein sequence ID" value="HIW85343.1"/>
    <property type="molecule type" value="Genomic_DNA"/>
</dbReference>
<reference evidence="2" key="2">
    <citation type="submission" date="2021-04" db="EMBL/GenBank/DDBJ databases">
        <authorList>
            <person name="Gilroy R."/>
        </authorList>
    </citation>
    <scope>NUCLEOTIDE SEQUENCE</scope>
    <source>
        <strain evidence="2">421</strain>
    </source>
</reference>
<feature type="transmembrane region" description="Helical" evidence="1">
    <location>
        <begin position="21"/>
        <end position="39"/>
    </location>
</feature>